<dbReference type="InterPro" id="IPR019542">
    <property type="entry name" value="Enhancer_polycomb-like_N"/>
</dbReference>
<feature type="domain" description="Bromo" evidence="12">
    <location>
        <begin position="640"/>
        <end position="710"/>
    </location>
</feature>
<evidence type="ECO:0000256" key="10">
    <source>
        <dbReference type="PROSITE-ProRule" id="PRU00042"/>
    </source>
</evidence>
<dbReference type="InterPro" id="IPR050701">
    <property type="entry name" value="Histone_Mod_Regulator"/>
</dbReference>
<keyword evidence="7 9" id="KW-0103">Bromodomain</keyword>
<evidence type="ECO:0000259" key="14">
    <source>
        <dbReference type="PROSITE" id="PS50157"/>
    </source>
</evidence>
<dbReference type="InterPro" id="IPR034732">
    <property type="entry name" value="EPHD"/>
</dbReference>
<dbReference type="SMART" id="SM00249">
    <property type="entry name" value="PHD"/>
    <property type="match status" value="2"/>
</dbReference>
<keyword evidence="8" id="KW-0539">Nucleus</keyword>
<dbReference type="SMART" id="SM00297">
    <property type="entry name" value="BROMO"/>
    <property type="match status" value="1"/>
</dbReference>
<feature type="region of interest" description="Disordered" evidence="11">
    <location>
        <begin position="48"/>
        <end position="86"/>
    </location>
</feature>
<dbReference type="PANTHER" id="PTHR13793">
    <property type="entry name" value="PHD FINGER PROTEINS"/>
    <property type="match status" value="1"/>
</dbReference>
<dbReference type="InterPro" id="IPR001965">
    <property type="entry name" value="Znf_PHD"/>
</dbReference>
<dbReference type="InterPro" id="IPR019787">
    <property type="entry name" value="Znf_PHD-finger"/>
</dbReference>
<feature type="domain" description="PHD-type" evidence="13">
    <location>
        <begin position="283"/>
        <end position="333"/>
    </location>
</feature>
<evidence type="ECO:0000256" key="3">
    <source>
        <dbReference type="ARBA" id="ARBA00022723"/>
    </source>
</evidence>
<dbReference type="AlphaFoldDB" id="A0A6A4WVM9"/>
<dbReference type="FunFam" id="3.30.40.10:FF:000007">
    <property type="entry name" value="Bromodomain containing 1, isoform CRA_b"/>
    <property type="match status" value="1"/>
</dbReference>
<evidence type="ECO:0000256" key="11">
    <source>
        <dbReference type="SAM" id="MobiDB-lite"/>
    </source>
</evidence>
<dbReference type="SUPFAM" id="SSF57903">
    <property type="entry name" value="FYVE/PHD zinc finger"/>
    <property type="match status" value="1"/>
</dbReference>
<gene>
    <name evidence="16" type="primary">BRPF1_2</name>
    <name evidence="16" type="ORF">FJT64_017950</name>
</gene>
<dbReference type="PROSITE" id="PS51805">
    <property type="entry name" value="EPHD"/>
    <property type="match status" value="1"/>
</dbReference>
<dbReference type="CDD" id="cd15572">
    <property type="entry name" value="PHD_BRPF"/>
    <property type="match status" value="1"/>
</dbReference>
<evidence type="ECO:0000259" key="13">
    <source>
        <dbReference type="PROSITE" id="PS50016"/>
    </source>
</evidence>
<evidence type="ECO:0000256" key="7">
    <source>
        <dbReference type="ARBA" id="ARBA00023117"/>
    </source>
</evidence>
<evidence type="ECO:0000256" key="5">
    <source>
        <dbReference type="ARBA" id="ARBA00022771"/>
    </source>
</evidence>
<dbReference type="InterPro" id="IPR013083">
    <property type="entry name" value="Znf_RING/FYVE/PHD"/>
</dbReference>
<dbReference type="Gene3D" id="3.30.40.10">
    <property type="entry name" value="Zinc/RING finger domain, C3HC4 (zinc finger)"/>
    <property type="match status" value="2"/>
</dbReference>
<feature type="compositionally biased region" description="Polar residues" evidence="11">
    <location>
        <begin position="164"/>
        <end position="175"/>
    </location>
</feature>
<dbReference type="PRINTS" id="PR00503">
    <property type="entry name" value="BROMODOMAIN"/>
</dbReference>
<evidence type="ECO:0000259" key="15">
    <source>
        <dbReference type="PROSITE" id="PS51805"/>
    </source>
</evidence>
<organism evidence="16 17">
    <name type="scientific">Amphibalanus amphitrite</name>
    <name type="common">Striped barnacle</name>
    <name type="synonym">Balanus amphitrite</name>
    <dbReference type="NCBI Taxonomy" id="1232801"/>
    <lineage>
        <taxon>Eukaryota</taxon>
        <taxon>Metazoa</taxon>
        <taxon>Ecdysozoa</taxon>
        <taxon>Arthropoda</taxon>
        <taxon>Crustacea</taxon>
        <taxon>Multicrustacea</taxon>
        <taxon>Cirripedia</taxon>
        <taxon>Thoracica</taxon>
        <taxon>Thoracicalcarea</taxon>
        <taxon>Balanomorpha</taxon>
        <taxon>Balanoidea</taxon>
        <taxon>Balanidae</taxon>
        <taxon>Amphibalaninae</taxon>
        <taxon>Amphibalanus</taxon>
    </lineage>
</organism>
<dbReference type="Pfam" id="PF10513">
    <property type="entry name" value="EPL1"/>
    <property type="match status" value="1"/>
</dbReference>
<dbReference type="InterPro" id="IPR011011">
    <property type="entry name" value="Znf_FYVE_PHD"/>
</dbReference>
<dbReference type="Pfam" id="PF00439">
    <property type="entry name" value="Bromodomain"/>
    <property type="match status" value="1"/>
</dbReference>
<dbReference type="PROSITE" id="PS50014">
    <property type="entry name" value="BROMODOMAIN_2"/>
    <property type="match status" value="1"/>
</dbReference>
<dbReference type="FunFam" id="3.30.40.10:FF:000008">
    <property type="entry name" value="Bromodomain containing 1, isoform CRA_a"/>
    <property type="match status" value="1"/>
</dbReference>
<accession>A0A6A4WVM9</accession>
<sequence>MPLDFDVETFLHNLKATKPPYECPVESCGKVYKSFSGIQVHLENYDHSIPTPVSQSKSARKKGKARRGGQAADRSPSPAPVLPVKAQREPRISYVDATKMLEYETDGGLLTFSIYDNLTIMSKTEYEALVPPPPPDPVASPEPGQPAAAAARHGTPRPPGRSASGETATRHPSQSGDERRHRALPEAAFSEDDDYQLDDAPPMPTNYIRFIEKSLDELDEEVEYDMDEEDVAWLDITNQQRAERALAPVKDADFELLMDRLEKESYFQAQTTVGTNVASIDEEAVCCICMDGECENSNVILFCDMCNLPVHQECYGVPYIPEGPWWCRRCLQSPSRAVDCVLCPNKGGAFKQTDDNRWAHVVCALWVPEVCFANTVFLEPIDSLDRIPPARWKLSCYICKQRNVGACIQCHKDKCYTAFHVTCAQQAGMHMKVDAIRETSSTGTSFIVRKAAYCDIHTPIDSDAKPQLDEAPMDSARKAQAKAESRQKMRKARKILAERRSALPVVSVPTIPPERVQHLASLIECPRKNHFIQRLLAYWTLKRYSRYGVPLLRRLQVSAKQARRADSGGRDPLQDKNEIREQIKYWQRLRQDLEKVRLLCELIRKREKTKRELIKVSERERRLRLAPLQFFLEGVVEQISARDQGGIFAEPVDTDEVTDYLSVISEPMDLSTMARKVRQHEYSSLPQLVADFDLMIQNCLTYNGPATLFYKAGVKLRDAGGAVLRKAAREMEQIGFDSETGLLLTERPPQHDETLTDEDVLEQVDQFLSSSYRETMNDEEQMDALLRHLDRVTELRHGGSRVKWTKALRVEISKLRRKKALALTGATPGRRPAPATPATPSQPGGHKRRRGHSGSSGSGGYCMV</sequence>
<keyword evidence="4" id="KW-0677">Repeat</keyword>
<evidence type="ECO:0000256" key="1">
    <source>
        <dbReference type="ARBA" id="ARBA00004123"/>
    </source>
</evidence>
<dbReference type="PANTHER" id="PTHR13793:SF107">
    <property type="entry name" value="BROMODOMAIN-CONTAINING PROTEIN HOMOLOG"/>
    <property type="match status" value="1"/>
</dbReference>
<dbReference type="OrthoDB" id="20839at2759"/>
<evidence type="ECO:0000256" key="2">
    <source>
        <dbReference type="ARBA" id="ARBA00022553"/>
    </source>
</evidence>
<dbReference type="Pfam" id="PF13831">
    <property type="entry name" value="PHD_2"/>
    <property type="match status" value="1"/>
</dbReference>
<comment type="subcellular location">
    <subcellularLocation>
        <location evidence="1">Nucleus</location>
    </subcellularLocation>
</comment>
<dbReference type="GO" id="GO:0005634">
    <property type="term" value="C:nucleus"/>
    <property type="evidence" value="ECO:0007669"/>
    <property type="project" value="UniProtKB-SubCell"/>
</dbReference>
<comment type="caution">
    <text evidence="16">The sequence shown here is derived from an EMBL/GenBank/DDBJ whole genome shotgun (WGS) entry which is preliminary data.</text>
</comment>
<dbReference type="InterPro" id="IPR019786">
    <property type="entry name" value="Zinc_finger_PHD-type_CS"/>
</dbReference>
<feature type="region of interest" description="Disordered" evidence="11">
    <location>
        <begin position="127"/>
        <end position="181"/>
    </location>
</feature>
<dbReference type="InterPro" id="IPR013087">
    <property type="entry name" value="Znf_C2H2_type"/>
</dbReference>
<dbReference type="PROSITE" id="PS00633">
    <property type="entry name" value="BROMODOMAIN_1"/>
    <property type="match status" value="1"/>
</dbReference>
<keyword evidence="3" id="KW-0479">Metal-binding</keyword>
<evidence type="ECO:0000256" key="6">
    <source>
        <dbReference type="ARBA" id="ARBA00022833"/>
    </source>
</evidence>
<evidence type="ECO:0000256" key="4">
    <source>
        <dbReference type="ARBA" id="ARBA00022737"/>
    </source>
</evidence>
<evidence type="ECO:0000256" key="9">
    <source>
        <dbReference type="PROSITE-ProRule" id="PRU00035"/>
    </source>
</evidence>
<dbReference type="EMBL" id="VIIS01000255">
    <property type="protein sequence ID" value="KAF0311206.1"/>
    <property type="molecule type" value="Genomic_DNA"/>
</dbReference>
<dbReference type="EMBL" id="VIIS01000255">
    <property type="protein sequence ID" value="KAF0311207.1"/>
    <property type="molecule type" value="Genomic_DNA"/>
</dbReference>
<dbReference type="Pfam" id="PF13832">
    <property type="entry name" value="zf-HC5HC2H_2"/>
    <property type="match status" value="1"/>
</dbReference>
<keyword evidence="5 10" id="KW-0863">Zinc-finger</keyword>
<keyword evidence="17" id="KW-1185">Reference proteome</keyword>
<dbReference type="InterPro" id="IPR018359">
    <property type="entry name" value="Bromodomain_CS"/>
</dbReference>
<feature type="compositionally biased region" description="Gly residues" evidence="11">
    <location>
        <begin position="854"/>
        <end position="864"/>
    </location>
</feature>
<dbReference type="Gene3D" id="1.20.920.10">
    <property type="entry name" value="Bromodomain-like"/>
    <property type="match status" value="1"/>
</dbReference>
<dbReference type="PROSITE" id="PS50157">
    <property type="entry name" value="ZINC_FINGER_C2H2_2"/>
    <property type="match status" value="1"/>
</dbReference>
<feature type="domain" description="C2H2-type" evidence="14">
    <location>
        <begin position="21"/>
        <end position="52"/>
    </location>
</feature>
<dbReference type="InterPro" id="IPR001487">
    <property type="entry name" value="Bromodomain"/>
</dbReference>
<feature type="compositionally biased region" description="Basic residues" evidence="11">
    <location>
        <begin position="58"/>
        <end position="67"/>
    </location>
</feature>
<dbReference type="InterPro" id="IPR036427">
    <property type="entry name" value="Bromodomain-like_sf"/>
</dbReference>
<feature type="region of interest" description="Disordered" evidence="11">
    <location>
        <begin position="821"/>
        <end position="864"/>
    </location>
</feature>
<dbReference type="PROSITE" id="PS50016">
    <property type="entry name" value="ZF_PHD_2"/>
    <property type="match status" value="1"/>
</dbReference>
<name>A0A6A4WVM9_AMPAM</name>
<feature type="domain" description="PHD-type" evidence="15">
    <location>
        <begin position="337"/>
        <end position="458"/>
    </location>
</feature>
<evidence type="ECO:0000259" key="12">
    <source>
        <dbReference type="PROSITE" id="PS50014"/>
    </source>
</evidence>
<feature type="compositionally biased region" description="Low complexity" evidence="11">
    <location>
        <begin position="824"/>
        <end position="844"/>
    </location>
</feature>
<evidence type="ECO:0000313" key="17">
    <source>
        <dbReference type="Proteomes" id="UP000440578"/>
    </source>
</evidence>
<keyword evidence="2" id="KW-0597">Phosphoprotein</keyword>
<evidence type="ECO:0000313" key="16">
    <source>
        <dbReference type="EMBL" id="KAF0311207.1"/>
    </source>
</evidence>
<dbReference type="SUPFAM" id="SSF47370">
    <property type="entry name" value="Bromodomain"/>
    <property type="match status" value="1"/>
</dbReference>
<protein>
    <submittedName>
        <fullName evidence="16">Peregrin</fullName>
    </submittedName>
</protein>
<proteinExistence type="predicted"/>
<feature type="compositionally biased region" description="Pro residues" evidence="11">
    <location>
        <begin position="130"/>
        <end position="144"/>
    </location>
</feature>
<dbReference type="GO" id="GO:0008270">
    <property type="term" value="F:zinc ion binding"/>
    <property type="evidence" value="ECO:0007669"/>
    <property type="project" value="UniProtKB-KW"/>
</dbReference>
<keyword evidence="6" id="KW-0862">Zinc</keyword>
<dbReference type="PROSITE" id="PS00028">
    <property type="entry name" value="ZINC_FINGER_C2H2_1"/>
    <property type="match status" value="1"/>
</dbReference>
<dbReference type="Proteomes" id="UP000440578">
    <property type="component" value="Unassembled WGS sequence"/>
</dbReference>
<evidence type="ECO:0000256" key="8">
    <source>
        <dbReference type="ARBA" id="ARBA00023242"/>
    </source>
</evidence>
<dbReference type="GO" id="GO:0006357">
    <property type="term" value="P:regulation of transcription by RNA polymerase II"/>
    <property type="evidence" value="ECO:0007669"/>
    <property type="project" value="TreeGrafter"/>
</dbReference>
<reference evidence="16 17" key="1">
    <citation type="submission" date="2019-07" db="EMBL/GenBank/DDBJ databases">
        <title>Draft genome assembly of a fouling barnacle, Amphibalanus amphitrite (Darwin, 1854): The first reference genome for Thecostraca.</title>
        <authorList>
            <person name="Kim W."/>
        </authorList>
    </citation>
    <scope>NUCLEOTIDE SEQUENCE [LARGE SCALE GENOMIC DNA]</scope>
    <source>
        <strain evidence="16">SNU_AA5</strain>
        <tissue evidence="16">Soma without cirri and trophi</tissue>
    </source>
</reference>
<dbReference type="PROSITE" id="PS01359">
    <property type="entry name" value="ZF_PHD_1"/>
    <property type="match status" value="1"/>
</dbReference>